<dbReference type="RefSeq" id="WP_055238350.1">
    <property type="nucleotide sequence ID" value="NZ_CYXM01000011.1"/>
</dbReference>
<sequence length="191" mass="21548">MKKIKLYTILMVSVLLTACGTDKKIEKQANNIVDAVENNDISELDFIINGTDELAEDEELADFFETDTEQGNGLMSKIIKHDTIEVKKVGKDAITYKITAPDLSNLFSDMKAGNVTEENIDSFMDDYISDAKMVTNEVDVSYTYENEKFSAEYDTEEFINALTGNMVTAYQELIQDVQNEISEEDNNEESN</sequence>
<dbReference type="AlphaFoldDB" id="A0A173UQT4"/>
<organism evidence="1 3">
    <name type="scientific">Agathobacter rectalis</name>
    <dbReference type="NCBI Taxonomy" id="39491"/>
    <lineage>
        <taxon>Bacteria</taxon>
        <taxon>Bacillati</taxon>
        <taxon>Bacillota</taxon>
        <taxon>Clostridia</taxon>
        <taxon>Lachnospirales</taxon>
        <taxon>Lachnospiraceae</taxon>
        <taxon>Agathobacter</taxon>
    </lineage>
</organism>
<evidence type="ECO:0000313" key="3">
    <source>
        <dbReference type="Proteomes" id="UP000095673"/>
    </source>
</evidence>
<evidence type="ECO:0000313" key="1">
    <source>
        <dbReference type="EMBL" id="CUN16716.1"/>
    </source>
</evidence>
<protein>
    <recommendedName>
        <fullName evidence="5">DUF4878 domain-containing protein</fullName>
    </recommendedName>
</protein>
<evidence type="ECO:0000313" key="2">
    <source>
        <dbReference type="EMBL" id="TYL58387.1"/>
    </source>
</evidence>
<dbReference type="EMBL" id="CYXM01000011">
    <property type="protein sequence ID" value="CUN16716.1"/>
    <property type="molecule type" value="Genomic_DNA"/>
</dbReference>
<name>A0A173UQT4_9FIRM</name>
<dbReference type="PROSITE" id="PS51257">
    <property type="entry name" value="PROKAR_LIPOPROTEIN"/>
    <property type="match status" value="1"/>
</dbReference>
<evidence type="ECO:0008006" key="5">
    <source>
        <dbReference type="Google" id="ProtNLM"/>
    </source>
</evidence>
<evidence type="ECO:0000313" key="4">
    <source>
        <dbReference type="Proteomes" id="UP000324325"/>
    </source>
</evidence>
<dbReference type="EMBL" id="VSTG01000006">
    <property type="protein sequence ID" value="TYL58387.1"/>
    <property type="molecule type" value="Genomic_DNA"/>
</dbReference>
<accession>A0A173UQT4</accession>
<dbReference type="Proteomes" id="UP000095673">
    <property type="component" value="Unassembled WGS sequence"/>
</dbReference>
<dbReference type="Proteomes" id="UP000324325">
    <property type="component" value="Unassembled WGS sequence"/>
</dbReference>
<reference evidence="1 3" key="1">
    <citation type="submission" date="2015-09" db="EMBL/GenBank/DDBJ databases">
        <authorList>
            <consortium name="Pathogen Informatics"/>
        </authorList>
    </citation>
    <scope>NUCLEOTIDE SEQUENCE [LARGE SCALE GENOMIC DNA]</scope>
    <source>
        <strain evidence="1 3">2789STDY5834968</strain>
    </source>
</reference>
<gene>
    <name evidence="1" type="ORF">ERS852580_02298</name>
    <name evidence="2" type="ORF">FYL37_06165</name>
</gene>
<reference evidence="2 4" key="3">
    <citation type="submission" date="2019-09" db="EMBL/GenBank/DDBJ databases">
        <title>Strain-level analysis of Eubacterium rectale using genomes from metagenomes.</title>
        <authorList>
            <person name="Karcher N."/>
            <person name="Segata N."/>
        </authorList>
    </citation>
    <scope>NUCLEOTIDE SEQUENCE [LARGE SCALE GENOMIC DNA]</scope>
    <source>
        <strain evidence="2 4">L2-21</strain>
    </source>
</reference>
<proteinExistence type="predicted"/>
<reference evidence="2 4" key="2">
    <citation type="submission" date="2019-08" db="EMBL/GenBank/DDBJ databases">
        <authorList>
            <person name="Duncan S."/>
            <person name="Walker A."/>
        </authorList>
    </citation>
    <scope>NUCLEOTIDE SEQUENCE [LARGE SCALE GENOMIC DNA]</scope>
    <source>
        <strain evidence="2 4">L2-21</strain>
    </source>
</reference>